<accession>A0A3A9Z3T8</accession>
<gene>
    <name evidence="2" type="ORF">D7294_13805</name>
</gene>
<dbReference type="NCBIfam" id="TIGR01300">
    <property type="entry name" value="CPA3_mnhG_phaG"/>
    <property type="match status" value="1"/>
</dbReference>
<evidence type="ECO:0000313" key="2">
    <source>
        <dbReference type="EMBL" id="RKN42474.1"/>
    </source>
</evidence>
<dbReference type="GO" id="GO:0015385">
    <property type="term" value="F:sodium:proton antiporter activity"/>
    <property type="evidence" value="ECO:0007669"/>
    <property type="project" value="TreeGrafter"/>
</dbReference>
<dbReference type="Pfam" id="PF03334">
    <property type="entry name" value="PhaG_MnhG_YufB"/>
    <property type="match status" value="1"/>
</dbReference>
<name>A0A3A9Z3T8_9ACTN</name>
<dbReference type="AlphaFoldDB" id="A0A3A9Z3T8"/>
<proteinExistence type="inferred from homology"/>
<dbReference type="InterPro" id="IPR005133">
    <property type="entry name" value="PhaG_MnhG_YufB"/>
</dbReference>
<dbReference type="PANTHER" id="PTHR34703:SF1">
    <property type="entry name" value="ANTIPORTER SUBUNIT MNHG2-RELATED"/>
    <property type="match status" value="1"/>
</dbReference>
<keyword evidence="3" id="KW-1185">Reference proteome</keyword>
<dbReference type="Proteomes" id="UP000272474">
    <property type="component" value="Unassembled WGS sequence"/>
</dbReference>
<dbReference type="RefSeq" id="WP_120679270.1">
    <property type="nucleotide sequence ID" value="NZ_RBAL01000006.1"/>
</dbReference>
<organism evidence="2 3">
    <name type="scientific">Streptomyces hoynatensis</name>
    <dbReference type="NCBI Taxonomy" id="1141874"/>
    <lineage>
        <taxon>Bacteria</taxon>
        <taxon>Bacillati</taxon>
        <taxon>Actinomycetota</taxon>
        <taxon>Actinomycetes</taxon>
        <taxon>Kitasatosporales</taxon>
        <taxon>Streptomycetaceae</taxon>
        <taxon>Streptomyces</taxon>
    </lineage>
</organism>
<sequence>MRAALEAASAALLLAGAAFCLLSGVGLVRFRDTVSRLHAASKVQTLGLLLTVVGASLTAPATEIPSLLLLAVFSLLTAPVTGHVVGRVAYRTEAADRAGLHPDELARRLAPGPDRSP</sequence>
<evidence type="ECO:0000256" key="1">
    <source>
        <dbReference type="ARBA" id="ARBA00008404"/>
    </source>
</evidence>
<dbReference type="OrthoDB" id="3214257at2"/>
<evidence type="ECO:0000313" key="3">
    <source>
        <dbReference type="Proteomes" id="UP000272474"/>
    </source>
</evidence>
<comment type="caution">
    <text evidence="2">The sequence shown here is derived from an EMBL/GenBank/DDBJ whole genome shotgun (WGS) entry which is preliminary data.</text>
</comment>
<dbReference type="PANTHER" id="PTHR34703">
    <property type="entry name" value="ANTIPORTER SUBUNIT MNHG2-RELATED"/>
    <property type="match status" value="1"/>
</dbReference>
<protein>
    <submittedName>
        <fullName evidence="2">Sodium:proton antiporter</fullName>
    </submittedName>
</protein>
<reference evidence="2 3" key="1">
    <citation type="journal article" date="2014" name="Int. J. Syst. Evol. Microbiol.">
        <title>Streptomyces hoynatensis sp. nov., isolated from deep marine sediment.</title>
        <authorList>
            <person name="Veyisoglu A."/>
            <person name="Sahin N."/>
        </authorList>
    </citation>
    <scope>NUCLEOTIDE SEQUENCE [LARGE SCALE GENOMIC DNA]</scope>
    <source>
        <strain evidence="2 3">KCTC 29097</strain>
    </source>
</reference>
<comment type="similarity">
    <text evidence="1">Belongs to the CPA3 antiporters (TC 2.A.63) subunit G family.</text>
</comment>
<dbReference type="EMBL" id="RBAL01000006">
    <property type="protein sequence ID" value="RKN42474.1"/>
    <property type="molecule type" value="Genomic_DNA"/>
</dbReference>